<accession>A0A1G7YY65</accession>
<dbReference type="InterPro" id="IPR026838">
    <property type="entry name" value="YheC/D"/>
</dbReference>
<organism evidence="1 2">
    <name type="scientific">Alteribacillus persepolensis</name>
    <dbReference type="NCBI Taxonomy" id="568899"/>
    <lineage>
        <taxon>Bacteria</taxon>
        <taxon>Bacillati</taxon>
        <taxon>Bacillota</taxon>
        <taxon>Bacilli</taxon>
        <taxon>Bacillales</taxon>
        <taxon>Bacillaceae</taxon>
        <taxon>Alteribacillus</taxon>
    </lineage>
</organism>
<evidence type="ECO:0000313" key="1">
    <source>
        <dbReference type="EMBL" id="SDH01226.1"/>
    </source>
</evidence>
<proteinExistence type="predicted"/>
<dbReference type="GO" id="GO:0005737">
    <property type="term" value="C:cytoplasm"/>
    <property type="evidence" value="ECO:0007669"/>
    <property type="project" value="TreeGrafter"/>
</dbReference>
<dbReference type="STRING" id="568899.SAMN05192534_101315"/>
<dbReference type="OrthoDB" id="7869153at2"/>
<dbReference type="EMBL" id="FNDK01000001">
    <property type="protein sequence ID" value="SDH01226.1"/>
    <property type="molecule type" value="Genomic_DNA"/>
</dbReference>
<dbReference type="GO" id="GO:0016879">
    <property type="term" value="F:ligase activity, forming carbon-nitrogen bonds"/>
    <property type="evidence" value="ECO:0007669"/>
    <property type="project" value="TreeGrafter"/>
</dbReference>
<gene>
    <name evidence="1" type="ORF">SAMN05192534_101315</name>
</gene>
<dbReference type="Proteomes" id="UP000199163">
    <property type="component" value="Unassembled WGS sequence"/>
</dbReference>
<dbReference type="PANTHER" id="PTHR21621">
    <property type="entry name" value="RIBOSOMAL PROTEIN S6 MODIFICATION PROTEIN"/>
    <property type="match status" value="1"/>
</dbReference>
<name>A0A1G7YY65_9BACI</name>
<evidence type="ECO:0000313" key="2">
    <source>
        <dbReference type="Proteomes" id="UP000199163"/>
    </source>
</evidence>
<dbReference type="AlphaFoldDB" id="A0A1G7YY65"/>
<dbReference type="PANTHER" id="PTHR21621:SF0">
    <property type="entry name" value="BETA-CITRYLGLUTAMATE SYNTHASE B-RELATED"/>
    <property type="match status" value="1"/>
</dbReference>
<dbReference type="RefSeq" id="WP_091270543.1">
    <property type="nucleotide sequence ID" value="NZ_FNDK01000001.1"/>
</dbReference>
<protein>
    <submittedName>
        <fullName evidence="1">YheC/D like ATP-grasp</fullName>
    </submittedName>
</protein>
<sequence>MAVKLKGRNKYKMHQALKRDRVLRPYLPATVMFRKQSMYQMIKKYKAVVVKPTNGRQGHNVYFIEKLKKKKYRVQLNKKRRYFKSIKSVYNYVRRATKKRKYIIQQQIDLATIDGKRFDFRIIVQRFSRKHPWVVNGIIARKAGNGYKVTNKRRHGIVLPLETALTKVEGKKGITNGVVNELKKISIRASKTLGKSFSKQRIFGVDIGMTKQGSLYIFELNRWPLIQGFKGLDDQTQYKKIIAYKKRQPLQV</sequence>
<dbReference type="SUPFAM" id="SSF56059">
    <property type="entry name" value="Glutathione synthetase ATP-binding domain-like"/>
    <property type="match status" value="1"/>
</dbReference>
<dbReference type="Gene3D" id="3.30.470.20">
    <property type="entry name" value="ATP-grasp fold, B domain"/>
    <property type="match status" value="1"/>
</dbReference>
<keyword evidence="2" id="KW-1185">Reference proteome</keyword>
<reference evidence="1 2" key="1">
    <citation type="submission" date="2016-10" db="EMBL/GenBank/DDBJ databases">
        <authorList>
            <person name="de Groot N.N."/>
        </authorList>
    </citation>
    <scope>NUCLEOTIDE SEQUENCE [LARGE SCALE GENOMIC DNA]</scope>
    <source>
        <strain evidence="1 2">DSM 21632</strain>
    </source>
</reference>
<dbReference type="Pfam" id="PF14398">
    <property type="entry name" value="ATPgrasp_YheCD"/>
    <property type="match status" value="1"/>
</dbReference>